<feature type="non-terminal residue" evidence="1">
    <location>
        <position position="1"/>
    </location>
</feature>
<sequence length="111" mass="13205">YHKLPSRFLTESMLSTFFIVRDANSELQIHMLVTYQIYIFMQFCIIPLQELPVPVGKLGSENGQVRKVASKTKWCNNMYTLQNIPYVYFISTYKKNSFEKYFQLRDNLPTF</sequence>
<evidence type="ECO:0000313" key="2">
    <source>
        <dbReference type="Proteomes" id="UP001233999"/>
    </source>
</evidence>
<accession>A0AAD8EAW7</accession>
<name>A0AAD8EAW7_DIPPU</name>
<dbReference type="Proteomes" id="UP001233999">
    <property type="component" value="Unassembled WGS sequence"/>
</dbReference>
<proteinExistence type="predicted"/>
<comment type="caution">
    <text evidence="1">The sequence shown here is derived from an EMBL/GenBank/DDBJ whole genome shotgun (WGS) entry which is preliminary data.</text>
</comment>
<organism evidence="1 2">
    <name type="scientific">Diploptera punctata</name>
    <name type="common">Pacific beetle cockroach</name>
    <dbReference type="NCBI Taxonomy" id="6984"/>
    <lineage>
        <taxon>Eukaryota</taxon>
        <taxon>Metazoa</taxon>
        <taxon>Ecdysozoa</taxon>
        <taxon>Arthropoda</taxon>
        <taxon>Hexapoda</taxon>
        <taxon>Insecta</taxon>
        <taxon>Pterygota</taxon>
        <taxon>Neoptera</taxon>
        <taxon>Polyneoptera</taxon>
        <taxon>Dictyoptera</taxon>
        <taxon>Blattodea</taxon>
        <taxon>Blaberoidea</taxon>
        <taxon>Blaberidae</taxon>
        <taxon>Diplopterinae</taxon>
        <taxon>Diploptera</taxon>
    </lineage>
</organism>
<dbReference type="EMBL" id="JASPKZ010007625">
    <property type="protein sequence ID" value="KAJ9583286.1"/>
    <property type="molecule type" value="Genomic_DNA"/>
</dbReference>
<keyword evidence="2" id="KW-1185">Reference proteome</keyword>
<evidence type="ECO:0000313" key="1">
    <source>
        <dbReference type="EMBL" id="KAJ9583286.1"/>
    </source>
</evidence>
<feature type="non-terminal residue" evidence="1">
    <location>
        <position position="111"/>
    </location>
</feature>
<gene>
    <name evidence="1" type="ORF">L9F63_022369</name>
</gene>
<dbReference type="AlphaFoldDB" id="A0AAD8EAW7"/>
<reference evidence="1" key="1">
    <citation type="journal article" date="2023" name="IScience">
        <title>Live-bearing cockroach genome reveals convergent evolutionary mechanisms linked to viviparity in insects and beyond.</title>
        <authorList>
            <person name="Fouks B."/>
            <person name="Harrison M.C."/>
            <person name="Mikhailova A.A."/>
            <person name="Marchal E."/>
            <person name="English S."/>
            <person name="Carruthers M."/>
            <person name="Jennings E.C."/>
            <person name="Chiamaka E.L."/>
            <person name="Frigard R.A."/>
            <person name="Pippel M."/>
            <person name="Attardo G.M."/>
            <person name="Benoit J.B."/>
            <person name="Bornberg-Bauer E."/>
            <person name="Tobe S.S."/>
        </authorList>
    </citation>
    <scope>NUCLEOTIDE SEQUENCE</scope>
    <source>
        <strain evidence="1">Stay&amp;Tobe</strain>
    </source>
</reference>
<protein>
    <submittedName>
        <fullName evidence="1">Uncharacterized protein</fullName>
    </submittedName>
</protein>
<reference evidence="1" key="2">
    <citation type="submission" date="2023-05" db="EMBL/GenBank/DDBJ databases">
        <authorList>
            <person name="Fouks B."/>
        </authorList>
    </citation>
    <scope>NUCLEOTIDE SEQUENCE</scope>
    <source>
        <strain evidence="1">Stay&amp;Tobe</strain>
        <tissue evidence="1">Testes</tissue>
    </source>
</reference>